<feature type="transmembrane region" description="Helical" evidence="17">
    <location>
        <begin position="232"/>
        <end position="254"/>
    </location>
</feature>
<keyword evidence="8 17" id="KW-0999">Mitochondrion inner membrane</keyword>
<name>A0A343W6E2_9ANNE</name>
<dbReference type="EMBL" id="KY753833">
    <property type="protein sequence ID" value="AVW86164.1"/>
    <property type="molecule type" value="Genomic_DNA"/>
</dbReference>
<evidence type="ECO:0000256" key="3">
    <source>
        <dbReference type="ARBA" id="ARBA00012944"/>
    </source>
</evidence>
<comment type="subcellular location">
    <subcellularLocation>
        <location evidence="1 17">Mitochondrion inner membrane</location>
        <topology evidence="1 17">Multi-pass membrane protein</topology>
    </subcellularLocation>
</comment>
<keyword evidence="13 17" id="KW-0830">Ubiquinone</keyword>
<dbReference type="GO" id="GO:0008137">
    <property type="term" value="F:NADH dehydrogenase (ubiquinone) activity"/>
    <property type="evidence" value="ECO:0007669"/>
    <property type="project" value="UniProtKB-EC"/>
</dbReference>
<feature type="transmembrane region" description="Helical" evidence="17">
    <location>
        <begin position="125"/>
        <end position="143"/>
    </location>
</feature>
<evidence type="ECO:0000256" key="14">
    <source>
        <dbReference type="ARBA" id="ARBA00023128"/>
    </source>
</evidence>
<dbReference type="InterPro" id="IPR001750">
    <property type="entry name" value="ND/Mrp_TM"/>
</dbReference>
<evidence type="ECO:0000256" key="11">
    <source>
        <dbReference type="ARBA" id="ARBA00022989"/>
    </source>
</evidence>
<dbReference type="PRINTS" id="PR01436">
    <property type="entry name" value="NADHDHGNASE2"/>
</dbReference>
<evidence type="ECO:0000256" key="4">
    <source>
        <dbReference type="ARBA" id="ARBA00021008"/>
    </source>
</evidence>
<keyword evidence="12 17" id="KW-0520">NAD</keyword>
<evidence type="ECO:0000256" key="15">
    <source>
        <dbReference type="ARBA" id="ARBA00023136"/>
    </source>
</evidence>
<feature type="transmembrane region" description="Helical" evidence="17">
    <location>
        <begin position="274"/>
        <end position="295"/>
    </location>
</feature>
<keyword evidence="11 17" id="KW-1133">Transmembrane helix</keyword>
<evidence type="ECO:0000256" key="5">
    <source>
        <dbReference type="ARBA" id="ARBA00022448"/>
    </source>
</evidence>
<keyword evidence="6 17" id="KW-0679">Respiratory chain</keyword>
<proteinExistence type="inferred from homology"/>
<reference evidence="19" key="1">
    <citation type="journal article" date="2018" name="Mol. Phylogenet. Evol.">
        <title>Phylogeny, evolution and mitochondrial gene order rearrangement in scale worms (Aphroditiformia, Annelida).</title>
        <authorList>
            <person name="Zhang Y."/>
            <person name="Sun J."/>
            <person name="Rouse G.W."/>
            <person name="Wiklund H."/>
            <person name="Pleijel F."/>
            <person name="Watanabe H.K."/>
            <person name="Chen C."/>
            <person name="Qian P.-Y."/>
            <person name="Qiu J.-W."/>
        </authorList>
    </citation>
    <scope>NUCLEOTIDE SEQUENCE</scope>
</reference>
<sequence>MTFFPYLSLFLMTLIMGSLMSLSANHWFYVWLGLELNLLSFIPLMNMSKTNQESEAAGKYFLAQALGSAIMLLGAINMYLTPQIMISPSLFSQLIIIGLLIKLGLPPYHFWFPLVMNNLSWPMCFVLLTWQKIAPLLIMFWSITNPYNLMLMLIIFMSSIIGGIGGMNQSQIRPLLAYSSIGHMSWMLAGSIYSNLSSYLYLLIYMLITTAIIILMLNINKSIISMMDSIKFNNPIFMLSVIALLLSLGGIPPFLGFLPKWLIIQSLSNYSNMFLLMILIIGSIMNLFYYLNMIFMSLLNLNKPTIIATPTHKNKISSTFLALVLLGVAPISIMLL</sequence>
<organism evidence="19">
    <name type="scientific">Laetmonice producta</name>
    <dbReference type="NCBI Taxonomy" id="2153329"/>
    <lineage>
        <taxon>Eukaryota</taxon>
        <taxon>Metazoa</taxon>
        <taxon>Spiralia</taxon>
        <taxon>Lophotrochozoa</taxon>
        <taxon>Annelida</taxon>
        <taxon>Polychaeta</taxon>
        <taxon>Errantia</taxon>
        <taxon>Phyllodocida</taxon>
        <taxon>Aphroditidae</taxon>
        <taxon>Laetmonice</taxon>
    </lineage>
</organism>
<evidence type="ECO:0000313" key="19">
    <source>
        <dbReference type="EMBL" id="AVW86164.1"/>
    </source>
</evidence>
<evidence type="ECO:0000256" key="1">
    <source>
        <dbReference type="ARBA" id="ARBA00004448"/>
    </source>
</evidence>
<feature type="transmembrane region" description="Helical" evidence="17">
    <location>
        <begin position="316"/>
        <end position="335"/>
    </location>
</feature>
<evidence type="ECO:0000256" key="9">
    <source>
        <dbReference type="ARBA" id="ARBA00022967"/>
    </source>
</evidence>
<evidence type="ECO:0000256" key="2">
    <source>
        <dbReference type="ARBA" id="ARBA00007012"/>
    </source>
</evidence>
<dbReference type="Pfam" id="PF00361">
    <property type="entry name" value="Proton_antipo_M"/>
    <property type="match status" value="1"/>
</dbReference>
<dbReference type="PANTHER" id="PTHR46552">
    <property type="entry name" value="NADH-UBIQUINONE OXIDOREDUCTASE CHAIN 2"/>
    <property type="match status" value="1"/>
</dbReference>
<dbReference type="AlphaFoldDB" id="A0A343W6E2"/>
<feature type="transmembrane region" description="Helical" evidence="17">
    <location>
        <begin position="5"/>
        <end position="22"/>
    </location>
</feature>
<feature type="transmembrane region" description="Helical" evidence="17">
    <location>
        <begin position="60"/>
        <end position="80"/>
    </location>
</feature>
<evidence type="ECO:0000259" key="18">
    <source>
        <dbReference type="Pfam" id="PF00361"/>
    </source>
</evidence>
<comment type="catalytic activity">
    <reaction evidence="16 17">
        <text>a ubiquinone + NADH + 5 H(+)(in) = a ubiquinol + NAD(+) + 4 H(+)(out)</text>
        <dbReference type="Rhea" id="RHEA:29091"/>
        <dbReference type="Rhea" id="RHEA-COMP:9565"/>
        <dbReference type="Rhea" id="RHEA-COMP:9566"/>
        <dbReference type="ChEBI" id="CHEBI:15378"/>
        <dbReference type="ChEBI" id="CHEBI:16389"/>
        <dbReference type="ChEBI" id="CHEBI:17976"/>
        <dbReference type="ChEBI" id="CHEBI:57540"/>
        <dbReference type="ChEBI" id="CHEBI:57945"/>
        <dbReference type="EC" id="7.1.1.2"/>
    </reaction>
</comment>
<comment type="function">
    <text evidence="17">Core subunit of the mitochondrial membrane respiratory chain NADH dehydrogenase (Complex I) which catalyzes electron transfer from NADH through the respiratory chain, using ubiquinone as an electron acceptor. Essential for the catalytic activity and assembly of complex I.</text>
</comment>
<dbReference type="InterPro" id="IPR003917">
    <property type="entry name" value="NADH_UbQ_OxRdtase_chain2"/>
</dbReference>
<protein>
    <recommendedName>
        <fullName evidence="4 17">NADH-ubiquinone oxidoreductase chain 2</fullName>
        <ecNumber evidence="3 17">7.1.1.2</ecNumber>
    </recommendedName>
</protein>
<feature type="transmembrane region" description="Helical" evidence="17">
    <location>
        <begin position="175"/>
        <end position="193"/>
    </location>
</feature>
<evidence type="ECO:0000256" key="10">
    <source>
        <dbReference type="ARBA" id="ARBA00022982"/>
    </source>
</evidence>
<feature type="transmembrane region" description="Helical" evidence="17">
    <location>
        <begin position="199"/>
        <end position="220"/>
    </location>
</feature>
<gene>
    <name evidence="19" type="primary">ND2</name>
</gene>
<dbReference type="GO" id="GO:0006120">
    <property type="term" value="P:mitochondrial electron transport, NADH to ubiquinone"/>
    <property type="evidence" value="ECO:0007669"/>
    <property type="project" value="InterPro"/>
</dbReference>
<evidence type="ECO:0000256" key="7">
    <source>
        <dbReference type="ARBA" id="ARBA00022692"/>
    </source>
</evidence>
<evidence type="ECO:0000256" key="8">
    <source>
        <dbReference type="ARBA" id="ARBA00022792"/>
    </source>
</evidence>
<feature type="transmembrane region" description="Helical" evidence="17">
    <location>
        <begin position="149"/>
        <end position="168"/>
    </location>
</feature>
<keyword evidence="14 17" id="KW-0496">Mitochondrion</keyword>
<evidence type="ECO:0000256" key="12">
    <source>
        <dbReference type="ARBA" id="ARBA00023027"/>
    </source>
</evidence>
<keyword evidence="7 17" id="KW-0812">Transmembrane</keyword>
<dbReference type="PANTHER" id="PTHR46552:SF1">
    <property type="entry name" value="NADH-UBIQUINONE OXIDOREDUCTASE CHAIN 2"/>
    <property type="match status" value="1"/>
</dbReference>
<dbReference type="GO" id="GO:0005743">
    <property type="term" value="C:mitochondrial inner membrane"/>
    <property type="evidence" value="ECO:0007669"/>
    <property type="project" value="UniProtKB-SubCell"/>
</dbReference>
<geneLocation type="mitochondrion" evidence="19"/>
<keyword evidence="9 17" id="KW-1278">Translocase</keyword>
<accession>A0A343W6E2</accession>
<dbReference type="InterPro" id="IPR050175">
    <property type="entry name" value="Complex_I_Subunit_2"/>
</dbReference>
<feature type="domain" description="NADH:quinone oxidoreductase/Mrp antiporter transmembrane" evidence="18">
    <location>
        <begin position="24"/>
        <end position="284"/>
    </location>
</feature>
<evidence type="ECO:0000256" key="17">
    <source>
        <dbReference type="RuleBase" id="RU003403"/>
    </source>
</evidence>
<keyword evidence="5" id="KW-0813">Transport</keyword>
<comment type="similarity">
    <text evidence="2 17">Belongs to the complex I subunit 2 family.</text>
</comment>
<evidence type="ECO:0000256" key="6">
    <source>
        <dbReference type="ARBA" id="ARBA00022660"/>
    </source>
</evidence>
<evidence type="ECO:0000256" key="16">
    <source>
        <dbReference type="ARBA" id="ARBA00049551"/>
    </source>
</evidence>
<evidence type="ECO:0000256" key="13">
    <source>
        <dbReference type="ARBA" id="ARBA00023075"/>
    </source>
</evidence>
<feature type="transmembrane region" description="Helical" evidence="17">
    <location>
        <begin position="86"/>
        <end position="105"/>
    </location>
</feature>
<keyword evidence="15 17" id="KW-0472">Membrane</keyword>
<feature type="transmembrane region" description="Helical" evidence="17">
    <location>
        <begin position="28"/>
        <end position="48"/>
    </location>
</feature>
<dbReference type="EC" id="7.1.1.2" evidence="3 17"/>
<keyword evidence="10 17" id="KW-0249">Electron transport</keyword>